<gene>
    <name evidence="2" type="ORF">M0638_27585</name>
</gene>
<feature type="region of interest" description="Disordered" evidence="1">
    <location>
        <begin position="167"/>
        <end position="214"/>
    </location>
</feature>
<organism evidence="2 3">
    <name type="scientific">Roseomonas acroporae</name>
    <dbReference type="NCBI Taxonomy" id="2937791"/>
    <lineage>
        <taxon>Bacteria</taxon>
        <taxon>Pseudomonadati</taxon>
        <taxon>Pseudomonadota</taxon>
        <taxon>Alphaproteobacteria</taxon>
        <taxon>Acetobacterales</taxon>
        <taxon>Roseomonadaceae</taxon>
        <taxon>Roseomonas</taxon>
    </lineage>
</organism>
<dbReference type="RefSeq" id="WP_248670164.1">
    <property type="nucleotide sequence ID" value="NZ_JALPRX010000184.1"/>
</dbReference>
<accession>A0A9X1YE37</accession>
<protein>
    <recommendedName>
        <fullName evidence="4">RecT family protein</fullName>
    </recommendedName>
</protein>
<dbReference type="AlphaFoldDB" id="A0A9X1YE37"/>
<comment type="caution">
    <text evidence="2">The sequence shown here is derived from an EMBL/GenBank/DDBJ whole genome shotgun (WGS) entry which is preliminary data.</text>
</comment>
<dbReference type="Proteomes" id="UP001139516">
    <property type="component" value="Unassembled WGS sequence"/>
</dbReference>
<sequence>MTTQRTVSLAPTTFQEAIRFSEMLANSDMVPKDYKGRPANVMVAIQWGAEVGLSPLQALSNIAIVNGRPSLWGDAALALVRGHPACSGVREGVEGEGEARHGWCEVIRRGEQPQRRTFSVADAKNAGLWGKQGPWSQYPDRMMQLRARGFAIRDVFPDALRGVITTEEAQDIPAEPLPPARGATIDAEPQRASEPRREPIPGGMVEHVQGQQQRRTMRDLIADVEQRLDAVVDAPDLLAVIDDPAVRKLRDTLRQAEPGTAKADAGSALEDRFSALYQRLMTPPVDMADAEMEDVA</sequence>
<dbReference type="EMBL" id="JALPRX010000184">
    <property type="protein sequence ID" value="MCK8788122.1"/>
    <property type="molecule type" value="Genomic_DNA"/>
</dbReference>
<evidence type="ECO:0000256" key="1">
    <source>
        <dbReference type="SAM" id="MobiDB-lite"/>
    </source>
</evidence>
<evidence type="ECO:0008006" key="4">
    <source>
        <dbReference type="Google" id="ProtNLM"/>
    </source>
</evidence>
<proteinExistence type="predicted"/>
<evidence type="ECO:0000313" key="2">
    <source>
        <dbReference type="EMBL" id="MCK8788122.1"/>
    </source>
</evidence>
<feature type="compositionally biased region" description="Basic and acidic residues" evidence="1">
    <location>
        <begin position="188"/>
        <end position="199"/>
    </location>
</feature>
<dbReference type="GO" id="GO:0006259">
    <property type="term" value="P:DNA metabolic process"/>
    <property type="evidence" value="ECO:0007669"/>
    <property type="project" value="InterPro"/>
</dbReference>
<dbReference type="GO" id="GO:0003677">
    <property type="term" value="F:DNA binding"/>
    <property type="evidence" value="ECO:0007669"/>
    <property type="project" value="InterPro"/>
</dbReference>
<name>A0A9X1YE37_9PROT</name>
<keyword evidence="3" id="KW-1185">Reference proteome</keyword>
<reference evidence="2" key="1">
    <citation type="submission" date="2022-04" db="EMBL/GenBank/DDBJ databases">
        <title>Roseomonas acroporae sp. nov., isolated from coral Acropora digitifera.</title>
        <authorList>
            <person name="Sun H."/>
        </authorList>
    </citation>
    <scope>NUCLEOTIDE SEQUENCE</scope>
    <source>
        <strain evidence="2">NAR14</strain>
    </source>
</reference>
<evidence type="ECO:0000313" key="3">
    <source>
        <dbReference type="Proteomes" id="UP001139516"/>
    </source>
</evidence>